<evidence type="ECO:0000259" key="1">
    <source>
        <dbReference type="Pfam" id="PF11860"/>
    </source>
</evidence>
<evidence type="ECO:0000313" key="3">
    <source>
        <dbReference type="Proteomes" id="UP001297272"/>
    </source>
</evidence>
<organism evidence="2 3">
    <name type="scientific">Tianweitania aestuarii</name>
    <dbReference type="NCBI Taxonomy" id="2814886"/>
    <lineage>
        <taxon>Bacteria</taxon>
        <taxon>Pseudomonadati</taxon>
        <taxon>Pseudomonadota</taxon>
        <taxon>Alphaproteobacteria</taxon>
        <taxon>Hyphomicrobiales</taxon>
        <taxon>Phyllobacteriaceae</taxon>
        <taxon>Tianweitania</taxon>
    </lineage>
</organism>
<dbReference type="InterPro" id="IPR024408">
    <property type="entry name" value="Muramidase"/>
</dbReference>
<dbReference type="InterPro" id="IPR023346">
    <property type="entry name" value="Lysozyme-like_dom_sf"/>
</dbReference>
<keyword evidence="3" id="KW-1185">Reference proteome</keyword>
<sequence>MFEPHVEAAIIKLAEANGLDPAALLAIAEVESGGKASARINDRDEPLIRFEGHYFDRRLSGLKRKQARAAGLSDPRAGAIRNSSSQAERWKMLRMAAAIDHQAAHESVSWGIGQVMGGHWRWLGYPSVEALVADCRESVAGQLRLTLRYCDKAGLMPAIRARNWAAFAKAYNGPAYATSRYDQKLAAAFIRHQKRLKQQTNAPSPAMAIPSQPQPRSLLQRLSDWLRRQPNLSQR</sequence>
<evidence type="ECO:0000313" key="2">
    <source>
        <dbReference type="EMBL" id="MBS9721008.1"/>
    </source>
</evidence>
<dbReference type="EMBL" id="JAFMNX010000002">
    <property type="protein sequence ID" value="MBS9721008.1"/>
    <property type="molecule type" value="Genomic_DNA"/>
</dbReference>
<protein>
    <submittedName>
        <fullName evidence="2">N-acetylmuramidase family protein</fullName>
    </submittedName>
</protein>
<dbReference type="SUPFAM" id="SSF53955">
    <property type="entry name" value="Lysozyme-like"/>
    <property type="match status" value="1"/>
</dbReference>
<name>A0ABS5RVB6_9HYPH</name>
<gene>
    <name evidence="2" type="ORF">JYU29_09960</name>
</gene>
<dbReference type="Gene3D" id="1.10.530.10">
    <property type="match status" value="1"/>
</dbReference>
<dbReference type="RefSeq" id="WP_213984647.1">
    <property type="nucleotide sequence ID" value="NZ_JAFMNX010000002.1"/>
</dbReference>
<reference evidence="2 3" key="1">
    <citation type="submission" date="2021-03" db="EMBL/GenBank/DDBJ databases">
        <title>Tianweitania aestuarii sp. nov., isolated from a tidal flat.</title>
        <authorList>
            <person name="Park S."/>
            <person name="Yoon J.-H."/>
        </authorList>
    </citation>
    <scope>NUCLEOTIDE SEQUENCE [LARGE SCALE GENOMIC DNA]</scope>
    <source>
        <strain evidence="2 3">BSSL-BM11</strain>
    </source>
</reference>
<proteinExistence type="predicted"/>
<comment type="caution">
    <text evidence="2">The sequence shown here is derived from an EMBL/GenBank/DDBJ whole genome shotgun (WGS) entry which is preliminary data.</text>
</comment>
<feature type="domain" description="N-acetylmuramidase" evidence="1">
    <location>
        <begin position="20"/>
        <end position="192"/>
    </location>
</feature>
<dbReference type="Pfam" id="PF11860">
    <property type="entry name" value="Muramidase"/>
    <property type="match status" value="1"/>
</dbReference>
<dbReference type="Proteomes" id="UP001297272">
    <property type="component" value="Unassembled WGS sequence"/>
</dbReference>
<accession>A0ABS5RVB6</accession>